<feature type="transmembrane region" description="Helical" evidence="8">
    <location>
        <begin position="56"/>
        <end position="78"/>
    </location>
</feature>
<dbReference type="PANTHER" id="PTHR48022:SF72">
    <property type="entry name" value="MAJOR FACILITATOR SUPERFAMILY (MFS) PROFILE DOMAIN-CONTAINING PROTEIN-RELATED"/>
    <property type="match status" value="1"/>
</dbReference>
<dbReference type="InterPro" id="IPR050360">
    <property type="entry name" value="MFS_Sugar_Transporters"/>
</dbReference>
<keyword evidence="3 7" id="KW-0813">Transport</keyword>
<keyword evidence="5 8" id="KW-1133">Transmembrane helix</keyword>
<feature type="transmembrane region" description="Helical" evidence="8">
    <location>
        <begin position="408"/>
        <end position="425"/>
    </location>
</feature>
<reference evidence="10" key="1">
    <citation type="journal article" date="2020" name="Stud. Mycol.">
        <title>101 Dothideomycetes genomes: a test case for predicting lifestyles and emergence of pathogens.</title>
        <authorList>
            <person name="Haridas S."/>
            <person name="Albert R."/>
            <person name="Binder M."/>
            <person name="Bloem J."/>
            <person name="Labutti K."/>
            <person name="Salamov A."/>
            <person name="Andreopoulos B."/>
            <person name="Baker S."/>
            <person name="Barry K."/>
            <person name="Bills G."/>
            <person name="Bluhm B."/>
            <person name="Cannon C."/>
            <person name="Castanera R."/>
            <person name="Culley D."/>
            <person name="Daum C."/>
            <person name="Ezra D."/>
            <person name="Gonzalez J."/>
            <person name="Henrissat B."/>
            <person name="Kuo A."/>
            <person name="Liang C."/>
            <person name="Lipzen A."/>
            <person name="Lutzoni F."/>
            <person name="Magnuson J."/>
            <person name="Mondo S."/>
            <person name="Nolan M."/>
            <person name="Ohm R."/>
            <person name="Pangilinan J."/>
            <person name="Park H.-J."/>
            <person name="Ramirez L."/>
            <person name="Alfaro M."/>
            <person name="Sun H."/>
            <person name="Tritt A."/>
            <person name="Yoshinaga Y."/>
            <person name="Zwiers L.-H."/>
            <person name="Turgeon B."/>
            <person name="Goodwin S."/>
            <person name="Spatafora J."/>
            <person name="Crous P."/>
            <person name="Grigoriev I."/>
        </authorList>
    </citation>
    <scope>NUCLEOTIDE SEQUENCE</scope>
    <source>
        <strain evidence="10">CBS 107.79</strain>
    </source>
</reference>
<dbReference type="InterPro" id="IPR003663">
    <property type="entry name" value="Sugar/inositol_transpt"/>
</dbReference>
<feature type="transmembrane region" description="Helical" evidence="8">
    <location>
        <begin position="336"/>
        <end position="355"/>
    </location>
</feature>
<comment type="similarity">
    <text evidence="2 7">Belongs to the major facilitator superfamily. Sugar transporter (TC 2.A.1.1) family.</text>
</comment>
<dbReference type="PRINTS" id="PR00171">
    <property type="entry name" value="SUGRTRNSPORT"/>
</dbReference>
<dbReference type="GO" id="GO:0005351">
    <property type="term" value="F:carbohydrate:proton symporter activity"/>
    <property type="evidence" value="ECO:0007669"/>
    <property type="project" value="TreeGrafter"/>
</dbReference>
<evidence type="ECO:0000256" key="1">
    <source>
        <dbReference type="ARBA" id="ARBA00004141"/>
    </source>
</evidence>
<dbReference type="Proteomes" id="UP000800036">
    <property type="component" value="Unassembled WGS sequence"/>
</dbReference>
<sequence>MPTWRSCYGRGGPLRAAIYACCLSAFLFFGYDQGVFGGLLQNRDWLEQFNHPRDTITGIIVSSYCLGALFGCILTVFIGDILGRRRMIWLAMGLIIVGATLQTSAYHISHLIIGRVITGLGTGIDSSTVPMYQSELCKREWRGRVVSWEIWFIGIGIVLAYWIDYGFSYLPGSVAWRTPIAIQLVFAITVVFLVFGLPESPRWLCKRGRTEEAREVLCAVFDLDENDEYVCSEMDAIGAAIAIEAGEGARSISGLFKKDILQTRWRVLLAWFGLFMNQWSGINLVVYYMPTVLVENVGMGHQRSILIAGFVQLMFPIGNTLPALALDRLGRRPTMMVGSGLLSFCMMMITILLSIGSEACASASIAFFFLYMLIFGASINVVPWVWGPEILPLEARARGTAISVSSHWMWNFVIVMITPVLINRIGWKTYLIFTCLLAAFVPIVYFFYPETSNLSLEEVDNLFLPEGHKLDNEIEDIRRRRSSVHAADVEKAVGEVIEKV</sequence>
<evidence type="ECO:0000313" key="10">
    <source>
        <dbReference type="EMBL" id="KAF1966352.1"/>
    </source>
</evidence>
<evidence type="ECO:0000256" key="6">
    <source>
        <dbReference type="ARBA" id="ARBA00023136"/>
    </source>
</evidence>
<feature type="domain" description="Major facilitator superfamily (MFS) profile" evidence="9">
    <location>
        <begin position="18"/>
        <end position="452"/>
    </location>
</feature>
<dbReference type="FunFam" id="1.20.1250.20:FF:000090">
    <property type="entry name" value="MFS sugar transporter, putative"/>
    <property type="match status" value="1"/>
</dbReference>
<evidence type="ECO:0000256" key="3">
    <source>
        <dbReference type="ARBA" id="ARBA00022448"/>
    </source>
</evidence>
<dbReference type="AlphaFoldDB" id="A0A6A5URF7"/>
<dbReference type="PROSITE" id="PS00217">
    <property type="entry name" value="SUGAR_TRANSPORT_2"/>
    <property type="match status" value="1"/>
</dbReference>
<feature type="transmembrane region" description="Helical" evidence="8">
    <location>
        <begin position="267"/>
        <end position="289"/>
    </location>
</feature>
<dbReference type="EMBL" id="ML976747">
    <property type="protein sequence ID" value="KAF1966352.1"/>
    <property type="molecule type" value="Genomic_DNA"/>
</dbReference>
<dbReference type="PROSITE" id="PS50850">
    <property type="entry name" value="MFS"/>
    <property type="match status" value="1"/>
</dbReference>
<name>A0A6A5URF7_9PLEO</name>
<feature type="transmembrane region" description="Helical" evidence="8">
    <location>
        <begin position="304"/>
        <end position="324"/>
    </location>
</feature>
<keyword evidence="6 8" id="KW-0472">Membrane</keyword>
<evidence type="ECO:0000259" key="9">
    <source>
        <dbReference type="PROSITE" id="PS50850"/>
    </source>
</evidence>
<evidence type="ECO:0000256" key="5">
    <source>
        <dbReference type="ARBA" id="ARBA00022989"/>
    </source>
</evidence>
<protein>
    <submittedName>
        <fullName evidence="10">Putative transporter</fullName>
    </submittedName>
</protein>
<feature type="transmembrane region" description="Helical" evidence="8">
    <location>
        <begin position="12"/>
        <end position="31"/>
    </location>
</feature>
<accession>A0A6A5URF7</accession>
<comment type="subcellular location">
    <subcellularLocation>
        <location evidence="1">Membrane</location>
        <topology evidence="1">Multi-pass membrane protein</topology>
    </subcellularLocation>
</comment>
<evidence type="ECO:0000256" key="7">
    <source>
        <dbReference type="RuleBase" id="RU003346"/>
    </source>
</evidence>
<evidence type="ECO:0000256" key="8">
    <source>
        <dbReference type="SAM" id="Phobius"/>
    </source>
</evidence>
<proteinExistence type="inferred from homology"/>
<dbReference type="PANTHER" id="PTHR48022">
    <property type="entry name" value="PLASTIDIC GLUCOSE TRANSPORTER 4"/>
    <property type="match status" value="1"/>
</dbReference>
<evidence type="ECO:0000256" key="4">
    <source>
        <dbReference type="ARBA" id="ARBA00022692"/>
    </source>
</evidence>
<feature type="transmembrane region" description="Helical" evidence="8">
    <location>
        <begin position="145"/>
        <end position="163"/>
    </location>
</feature>
<dbReference type="GO" id="GO:0016020">
    <property type="term" value="C:membrane"/>
    <property type="evidence" value="ECO:0007669"/>
    <property type="project" value="UniProtKB-SubCell"/>
</dbReference>
<dbReference type="Gene3D" id="1.20.1250.20">
    <property type="entry name" value="MFS general substrate transporter like domains"/>
    <property type="match status" value="1"/>
</dbReference>
<dbReference type="NCBIfam" id="TIGR00879">
    <property type="entry name" value="SP"/>
    <property type="match status" value="1"/>
</dbReference>
<dbReference type="SUPFAM" id="SSF103473">
    <property type="entry name" value="MFS general substrate transporter"/>
    <property type="match status" value="1"/>
</dbReference>
<keyword evidence="11" id="KW-1185">Reference proteome</keyword>
<feature type="transmembrane region" description="Helical" evidence="8">
    <location>
        <begin position="361"/>
        <end position="387"/>
    </location>
</feature>
<evidence type="ECO:0000313" key="11">
    <source>
        <dbReference type="Proteomes" id="UP000800036"/>
    </source>
</evidence>
<dbReference type="InterPro" id="IPR036259">
    <property type="entry name" value="MFS_trans_sf"/>
</dbReference>
<feature type="transmembrane region" description="Helical" evidence="8">
    <location>
        <begin position="431"/>
        <end position="448"/>
    </location>
</feature>
<gene>
    <name evidence="10" type="ORF">BU23DRAFT_326484</name>
</gene>
<keyword evidence="4 8" id="KW-0812">Transmembrane</keyword>
<organism evidence="10 11">
    <name type="scientific">Bimuria novae-zelandiae CBS 107.79</name>
    <dbReference type="NCBI Taxonomy" id="1447943"/>
    <lineage>
        <taxon>Eukaryota</taxon>
        <taxon>Fungi</taxon>
        <taxon>Dikarya</taxon>
        <taxon>Ascomycota</taxon>
        <taxon>Pezizomycotina</taxon>
        <taxon>Dothideomycetes</taxon>
        <taxon>Pleosporomycetidae</taxon>
        <taxon>Pleosporales</taxon>
        <taxon>Massarineae</taxon>
        <taxon>Didymosphaeriaceae</taxon>
        <taxon>Bimuria</taxon>
    </lineage>
</organism>
<feature type="transmembrane region" description="Helical" evidence="8">
    <location>
        <begin position="175"/>
        <end position="197"/>
    </location>
</feature>
<dbReference type="InterPro" id="IPR020846">
    <property type="entry name" value="MFS_dom"/>
</dbReference>
<evidence type="ECO:0000256" key="2">
    <source>
        <dbReference type="ARBA" id="ARBA00010992"/>
    </source>
</evidence>
<dbReference type="Pfam" id="PF00083">
    <property type="entry name" value="Sugar_tr"/>
    <property type="match status" value="1"/>
</dbReference>
<dbReference type="OrthoDB" id="6612291at2759"/>
<dbReference type="InterPro" id="IPR005829">
    <property type="entry name" value="Sugar_transporter_CS"/>
</dbReference>
<dbReference type="InterPro" id="IPR005828">
    <property type="entry name" value="MFS_sugar_transport-like"/>
</dbReference>